<name>A0A502E7Q3_9MYCO</name>
<dbReference type="InterPro" id="IPR058644">
    <property type="entry name" value="Mtb12-like_C"/>
</dbReference>
<evidence type="ECO:0000256" key="3">
    <source>
        <dbReference type="SAM" id="SignalP"/>
    </source>
</evidence>
<dbReference type="Proteomes" id="UP000320095">
    <property type="component" value="Unassembled WGS sequence"/>
</dbReference>
<evidence type="ECO:0000313" key="5">
    <source>
        <dbReference type="EMBL" id="TPG33477.1"/>
    </source>
</evidence>
<gene>
    <name evidence="5" type="ORF">EAH80_14350</name>
</gene>
<proteinExistence type="inferred from homology"/>
<keyword evidence="1 3" id="KW-0732">Signal</keyword>
<comment type="caution">
    <text evidence="5">The sequence shown here is derived from an EMBL/GenBank/DDBJ whole genome shotgun (WGS) entry which is preliminary data.</text>
</comment>
<dbReference type="RefSeq" id="WP_140691956.1">
    <property type="nucleotide sequence ID" value="NZ_RCZG01000005.1"/>
</dbReference>
<feature type="signal peptide" evidence="3">
    <location>
        <begin position="1"/>
        <end position="19"/>
    </location>
</feature>
<dbReference type="AlphaFoldDB" id="A0A502E7Q3"/>
<keyword evidence="6" id="KW-1185">Reference proteome</keyword>
<evidence type="ECO:0000313" key="6">
    <source>
        <dbReference type="Proteomes" id="UP000320095"/>
    </source>
</evidence>
<accession>A0A502E7Q3</accession>
<organism evidence="5 6">
    <name type="scientific">Mycolicibacterium hodleri</name>
    <dbReference type="NCBI Taxonomy" id="49897"/>
    <lineage>
        <taxon>Bacteria</taxon>
        <taxon>Bacillati</taxon>
        <taxon>Actinomycetota</taxon>
        <taxon>Actinomycetes</taxon>
        <taxon>Mycobacteriales</taxon>
        <taxon>Mycobacteriaceae</taxon>
        <taxon>Mycolicibacterium</taxon>
    </lineage>
</organism>
<evidence type="ECO:0000256" key="1">
    <source>
        <dbReference type="ARBA" id="ARBA00022729"/>
    </source>
</evidence>
<evidence type="ECO:0000256" key="2">
    <source>
        <dbReference type="ARBA" id="ARBA00093774"/>
    </source>
</evidence>
<protein>
    <recommendedName>
        <fullName evidence="4">Low molecular weight antigen MTB12-like C-terminal domain-containing protein</fullName>
    </recommendedName>
</protein>
<feature type="domain" description="Low molecular weight antigen MTB12-like C-terminal" evidence="4">
    <location>
        <begin position="61"/>
        <end position="167"/>
    </location>
</feature>
<reference evidence="5 6" key="1">
    <citation type="journal article" date="2019" name="Environ. Microbiol.">
        <title>Species interactions and distinct microbial communities in high Arctic permafrost affected cryosols are associated with the CH4 and CO2 gas fluxes.</title>
        <authorList>
            <person name="Altshuler I."/>
            <person name="Hamel J."/>
            <person name="Turney S."/>
            <person name="Magnuson E."/>
            <person name="Levesque R."/>
            <person name="Greer C."/>
            <person name="Whyte L.G."/>
        </authorList>
    </citation>
    <scope>NUCLEOTIDE SEQUENCE [LARGE SCALE GENOMIC DNA]</scope>
    <source>
        <strain evidence="5 6">S5.20</strain>
    </source>
</reference>
<dbReference type="OrthoDB" id="4640894at2"/>
<comment type="similarity">
    <text evidence="2">Belongs to the MTB12 family.</text>
</comment>
<evidence type="ECO:0000259" key="4">
    <source>
        <dbReference type="Pfam" id="PF26580"/>
    </source>
</evidence>
<feature type="chain" id="PRO_5038459505" description="Low molecular weight antigen MTB12-like C-terminal domain-containing protein" evidence="3">
    <location>
        <begin position="20"/>
        <end position="168"/>
    </location>
</feature>
<dbReference type="Pfam" id="PF26580">
    <property type="entry name" value="Mtb12_C"/>
    <property type="match status" value="1"/>
</dbReference>
<sequence>MIPKTLVTGVAAAAVVAAAAGGVTSIASSASSGAPSTTAAIQPVVMGVPLPQAPAPDLQAPLMQTLDGLAGGGSFSGAKGSYIQGGLGRIEGIAADREYSKAAAKGYFPLNFVVADIDSDGGTATANVTATANTGATKTEPVIFVAGPSPTGWQISKQSALGLLSSAS</sequence>
<dbReference type="EMBL" id="RCZG01000005">
    <property type="protein sequence ID" value="TPG33477.1"/>
    <property type="molecule type" value="Genomic_DNA"/>
</dbReference>